<protein>
    <recommendedName>
        <fullName evidence="3">PQQ-binding-like beta-propeller repeat protein</fullName>
    </recommendedName>
</protein>
<dbReference type="Gene3D" id="2.130.10.10">
    <property type="entry name" value="YVTN repeat-like/Quinoprotein amine dehydrogenase"/>
    <property type="match status" value="1"/>
</dbReference>
<dbReference type="RefSeq" id="WP_208429943.1">
    <property type="nucleotide sequence ID" value="NZ_JAEPRJ010000001.1"/>
</dbReference>
<evidence type="ECO:0000313" key="2">
    <source>
        <dbReference type="Proteomes" id="UP000604730"/>
    </source>
</evidence>
<dbReference type="Proteomes" id="UP000604730">
    <property type="component" value="Unassembled WGS sequence"/>
</dbReference>
<organism evidence="1 2">
    <name type="scientific">Catonella massiliensis</name>
    <dbReference type="NCBI Taxonomy" id="2799636"/>
    <lineage>
        <taxon>Bacteria</taxon>
        <taxon>Bacillati</taxon>
        <taxon>Bacillota</taxon>
        <taxon>Clostridia</taxon>
        <taxon>Lachnospirales</taxon>
        <taxon>Lachnospiraceae</taxon>
        <taxon>Catonella</taxon>
    </lineage>
</organism>
<name>A0ABS1J397_9FIRM</name>
<dbReference type="InterPro" id="IPR015943">
    <property type="entry name" value="WD40/YVTN_repeat-like_dom_sf"/>
</dbReference>
<keyword evidence="2" id="KW-1185">Reference proteome</keyword>
<proteinExistence type="predicted"/>
<accession>A0ABS1J397</accession>
<reference evidence="1 2" key="1">
    <citation type="submission" date="2021-01" db="EMBL/GenBank/DDBJ databases">
        <title>Isolation and description of Catonella massiliensis sp. nov., a novel Catonella species, isolated from a stable periodontitis subject.</title>
        <authorList>
            <person name="Antezack A."/>
            <person name="Boxberger M."/>
            <person name="La Scola B."/>
            <person name="Monnet-Corti V."/>
        </authorList>
    </citation>
    <scope>NUCLEOTIDE SEQUENCE [LARGE SCALE GENOMIC DNA]</scope>
    <source>
        <strain evidence="1 2">Marseille-Q4567</strain>
    </source>
</reference>
<sequence>MVRAYPLILEGVHFRHHGIIGIYQIKEKIAVLHDAFGSAPEEQPADDKRKPNYIMLDMFSKDFKEHSKAHLCYYQEKFFSASDALLYEDGGRFILNTKKYKGYIATIEKLIEVSDTALVEIGQSPEPVKEIYNDSKNYRFGDLEVYMHSPFIMACRDIHSGEIVWKTKTGGYLYTEVKEENGIIYFGTDGNGGKFFALNLQDGSIKYRYNTRGTSNFIFYKDYVLLSNEKNKPILINRNDGSLFKEIEFEKYIITAYQQMIIVNDNLYAIASKKDTVYAVCTGLAEM</sequence>
<gene>
    <name evidence="1" type="ORF">JJN12_12175</name>
</gene>
<evidence type="ECO:0008006" key="3">
    <source>
        <dbReference type="Google" id="ProtNLM"/>
    </source>
</evidence>
<evidence type="ECO:0000313" key="1">
    <source>
        <dbReference type="EMBL" id="MBK5898530.1"/>
    </source>
</evidence>
<comment type="caution">
    <text evidence="1">The sequence shown here is derived from an EMBL/GenBank/DDBJ whole genome shotgun (WGS) entry which is preliminary data.</text>
</comment>
<dbReference type="EMBL" id="JAEPRJ010000001">
    <property type="protein sequence ID" value="MBK5898530.1"/>
    <property type="molecule type" value="Genomic_DNA"/>
</dbReference>
<dbReference type="SUPFAM" id="SSF50998">
    <property type="entry name" value="Quinoprotein alcohol dehydrogenase-like"/>
    <property type="match status" value="1"/>
</dbReference>
<dbReference type="InterPro" id="IPR011047">
    <property type="entry name" value="Quinoprotein_ADH-like_sf"/>
</dbReference>